<feature type="domain" description="Peptidase M13 N-terminal" evidence="12">
    <location>
        <begin position="109"/>
        <end position="473"/>
    </location>
</feature>
<dbReference type="GO" id="GO:0046872">
    <property type="term" value="F:metal ion binding"/>
    <property type="evidence" value="ECO:0007669"/>
    <property type="project" value="UniProtKB-KW"/>
</dbReference>
<evidence type="ECO:0000256" key="7">
    <source>
        <dbReference type="ARBA" id="ARBA00022833"/>
    </source>
</evidence>
<evidence type="ECO:0000256" key="3">
    <source>
        <dbReference type="ARBA" id="ARBA00007357"/>
    </source>
</evidence>
<dbReference type="PANTHER" id="PTHR11733:SF241">
    <property type="entry name" value="GH26575P-RELATED"/>
    <property type="match status" value="1"/>
</dbReference>
<dbReference type="InterPro" id="IPR008753">
    <property type="entry name" value="Peptidase_M13_N"/>
</dbReference>
<evidence type="ECO:0000256" key="10">
    <source>
        <dbReference type="SAM" id="SignalP"/>
    </source>
</evidence>
<comment type="similarity">
    <text evidence="3">Belongs to the peptidase M13 family.</text>
</comment>
<reference evidence="14" key="1">
    <citation type="submission" date="2025-08" db="UniProtKB">
        <authorList>
            <consortium name="RefSeq"/>
        </authorList>
    </citation>
    <scope>IDENTIFICATION</scope>
    <source>
        <strain evidence="14">15112-1751.03</strain>
        <tissue evidence="14">Whole Adult</tissue>
    </source>
</reference>
<evidence type="ECO:0000256" key="1">
    <source>
        <dbReference type="ARBA" id="ARBA00001947"/>
    </source>
</evidence>
<dbReference type="InterPro" id="IPR018497">
    <property type="entry name" value="Peptidase_M13_C"/>
</dbReference>
<dbReference type="CDD" id="cd08662">
    <property type="entry name" value="M13"/>
    <property type="match status" value="1"/>
</dbReference>
<keyword evidence="5" id="KW-0479">Metal-binding</keyword>
<dbReference type="Pfam" id="PF05649">
    <property type="entry name" value="Peptidase_M13_N"/>
    <property type="match status" value="1"/>
</dbReference>
<dbReference type="InterPro" id="IPR042089">
    <property type="entry name" value="Peptidase_M13_dom_2"/>
</dbReference>
<evidence type="ECO:0000256" key="2">
    <source>
        <dbReference type="ARBA" id="ARBA00004401"/>
    </source>
</evidence>
<evidence type="ECO:0000256" key="5">
    <source>
        <dbReference type="ARBA" id="ARBA00022723"/>
    </source>
</evidence>
<dbReference type="Gene3D" id="1.10.1380.10">
    <property type="entry name" value="Neutral endopeptidase , domain2"/>
    <property type="match status" value="1"/>
</dbReference>
<dbReference type="InterPro" id="IPR000718">
    <property type="entry name" value="Peptidase_M13"/>
</dbReference>
<dbReference type="SUPFAM" id="SSF55486">
    <property type="entry name" value="Metalloproteases ('zincins'), catalytic domain"/>
    <property type="match status" value="1"/>
</dbReference>
<feature type="domain" description="Peptidase M13 C-terminal" evidence="11">
    <location>
        <begin position="539"/>
        <end position="749"/>
    </location>
</feature>
<evidence type="ECO:0000259" key="11">
    <source>
        <dbReference type="Pfam" id="PF01431"/>
    </source>
</evidence>
<organism evidence="13 14">
    <name type="scientific">Drosophila albomicans</name>
    <name type="common">Fruit fly</name>
    <dbReference type="NCBI Taxonomy" id="7291"/>
    <lineage>
        <taxon>Eukaryota</taxon>
        <taxon>Metazoa</taxon>
        <taxon>Ecdysozoa</taxon>
        <taxon>Arthropoda</taxon>
        <taxon>Hexapoda</taxon>
        <taxon>Insecta</taxon>
        <taxon>Pterygota</taxon>
        <taxon>Neoptera</taxon>
        <taxon>Endopterygota</taxon>
        <taxon>Diptera</taxon>
        <taxon>Brachycera</taxon>
        <taxon>Muscomorpha</taxon>
        <taxon>Ephydroidea</taxon>
        <taxon>Drosophilidae</taxon>
        <taxon>Drosophila</taxon>
    </lineage>
</organism>
<feature type="signal peptide" evidence="10">
    <location>
        <begin position="1"/>
        <end position="28"/>
    </location>
</feature>
<keyword evidence="6" id="KW-0378">Hydrolase</keyword>
<dbReference type="PROSITE" id="PS51885">
    <property type="entry name" value="NEPRILYSIN"/>
    <property type="match status" value="1"/>
</dbReference>
<dbReference type="PRINTS" id="PR00786">
    <property type="entry name" value="NEPRILYSIN"/>
</dbReference>
<accession>A0A9C6WGM8</accession>
<comment type="cofactor">
    <cofactor evidence="1">
        <name>Zn(2+)</name>
        <dbReference type="ChEBI" id="CHEBI:29105"/>
    </cofactor>
</comment>
<dbReference type="RefSeq" id="XP_051862453.1">
    <property type="nucleotide sequence ID" value="XM_052006493.1"/>
</dbReference>
<dbReference type="InterPro" id="IPR024079">
    <property type="entry name" value="MetalloPept_cat_dom_sf"/>
</dbReference>
<dbReference type="GO" id="GO:0004222">
    <property type="term" value="F:metalloendopeptidase activity"/>
    <property type="evidence" value="ECO:0007669"/>
    <property type="project" value="InterPro"/>
</dbReference>
<proteinExistence type="inferred from homology"/>
<evidence type="ECO:0000313" key="14">
    <source>
        <dbReference type="RefSeq" id="XP_051862453.1"/>
    </source>
</evidence>
<keyword evidence="8" id="KW-0482">Metalloprotease</keyword>
<dbReference type="Proteomes" id="UP000515160">
    <property type="component" value="Chromosome 2R"/>
</dbReference>
<dbReference type="OrthoDB" id="6475849at2759"/>
<feature type="chain" id="PRO_5039687973" evidence="10">
    <location>
        <begin position="29"/>
        <end position="750"/>
    </location>
</feature>
<evidence type="ECO:0000256" key="4">
    <source>
        <dbReference type="ARBA" id="ARBA00022670"/>
    </source>
</evidence>
<dbReference type="GO" id="GO:0016485">
    <property type="term" value="P:protein processing"/>
    <property type="evidence" value="ECO:0007669"/>
    <property type="project" value="TreeGrafter"/>
</dbReference>
<evidence type="ECO:0000256" key="9">
    <source>
        <dbReference type="SAM" id="MobiDB-lite"/>
    </source>
</evidence>
<comment type="subcellular location">
    <subcellularLocation>
        <location evidence="2">Cell membrane</location>
        <topology evidence="2">Single-pass type II membrane protein</topology>
    </subcellularLocation>
</comment>
<keyword evidence="13" id="KW-1185">Reference proteome</keyword>
<keyword evidence="7" id="KW-0862">Zinc</keyword>
<dbReference type="Gene3D" id="3.40.390.10">
    <property type="entry name" value="Collagenase (Catalytic Domain)"/>
    <property type="match status" value="1"/>
</dbReference>
<evidence type="ECO:0000313" key="13">
    <source>
        <dbReference type="Proteomes" id="UP000515160"/>
    </source>
</evidence>
<feature type="region of interest" description="Disordered" evidence="9">
    <location>
        <begin position="61"/>
        <end position="80"/>
    </location>
</feature>
<evidence type="ECO:0000259" key="12">
    <source>
        <dbReference type="Pfam" id="PF05649"/>
    </source>
</evidence>
<keyword evidence="4" id="KW-0645">Protease</keyword>
<sequence>MIRMANSLSFVLYIVLMLSALLSIGVVAKPSGDSTSKTGVENYFNLNTVSQITITTESISPTTEPVVGTKGNSENDLDDNKITNTDVKNDFLKSYATKMLSYMNHTVMPCDDFYEYACGNWKNVKPEKQTNIKESNLMEIVYTLADISEQLLLSETQLATDLGYGNEMQIAQQFYNACLNAELYPLPAADPAYLKLIRSIGGFPAIDGEAWQASNFSWFNMSAHLTNYGSMSLIYEDIIGVHPFQPYFKLPELGFDFIVHSDNIATNDTKGYKRNEKRMHEYLTANGLSEEKTADVIAGVFAFWREALQVADRFNENDEKCEELTRTESLKLFSGWKDYYDIVWGGMEHFGVYPPEHFCDFYYIELDKVCDKHKEAVANYLAMKLLFTMDSKLKSTKFQRESCLLEVQSSVPYLLDKLYYTKYFTKETQSDILEIMKELREFLHEVLNNATWIDEETRKEALLKESKITTRIGSFKDEHLTQLLIREMNNLIFVPDSYTQSIINLRKFRRYMKRYNSIHYKQLSNETKPLEMLLGMQVNAFYYHVDNSINVMSGVLHPPAYHHDWPNSLKYGTFGYLVGHELSHGFNSVGSVFDSKGEVRSWFEEFDNRRQCFIDQYSKYHVPQINRTIDGDNTKNENMADIGGLYKAMNAYRLHTTHHKQLHKRDESYDITNEQMPGIDLAPEQLFFLGFAQVWCSEYKEEHYWEELTDVHPVDKFRVIGAVSNSEDFAKAYNCPVGSPMSPNRKCHIW</sequence>
<dbReference type="Pfam" id="PF01431">
    <property type="entry name" value="Peptidase_M13"/>
    <property type="match status" value="1"/>
</dbReference>
<dbReference type="PANTHER" id="PTHR11733">
    <property type="entry name" value="ZINC METALLOPROTEASE FAMILY M13 NEPRILYSIN-RELATED"/>
    <property type="match status" value="1"/>
</dbReference>
<evidence type="ECO:0000256" key="6">
    <source>
        <dbReference type="ARBA" id="ARBA00022801"/>
    </source>
</evidence>
<name>A0A9C6WGM8_DROAB</name>
<dbReference type="GeneID" id="117573621"/>
<protein>
    <submittedName>
        <fullName evidence="14">Neprilysin-2-like isoform X6</fullName>
    </submittedName>
</protein>
<dbReference type="GO" id="GO:0005886">
    <property type="term" value="C:plasma membrane"/>
    <property type="evidence" value="ECO:0007669"/>
    <property type="project" value="UniProtKB-SubCell"/>
</dbReference>
<gene>
    <name evidence="14" type="primary">LOC117573621</name>
</gene>
<dbReference type="AlphaFoldDB" id="A0A9C6WGM8"/>
<evidence type="ECO:0000256" key="8">
    <source>
        <dbReference type="ARBA" id="ARBA00023049"/>
    </source>
</evidence>
<keyword evidence="10" id="KW-0732">Signal</keyword>